<sequence>MSQQSPGKKRGLSRPVEVVRAELLKDPETKRIADAVGMKLEDYVELVLEYAQDKDKEPMLNVVSDEELKANGFPVHTVEEVGEFLVAGAKGELPGQGNPFAKSEFEGSKGDASGKPSLNPTGEVAKAPQDEAKRQELIDQLKKDKGSGGPRG</sequence>
<gene>
    <name evidence="2" type="ORF">D7V88_28865</name>
</gene>
<organism evidence="2 3">
    <name type="scientific">Corallococcus terminator</name>
    <dbReference type="NCBI Taxonomy" id="2316733"/>
    <lineage>
        <taxon>Bacteria</taxon>
        <taxon>Pseudomonadati</taxon>
        <taxon>Myxococcota</taxon>
        <taxon>Myxococcia</taxon>
        <taxon>Myxococcales</taxon>
        <taxon>Cystobacterineae</taxon>
        <taxon>Myxococcaceae</taxon>
        <taxon>Corallococcus</taxon>
    </lineage>
</organism>
<accession>A0A3A8I9K0</accession>
<dbReference type="RefSeq" id="WP_120543839.1">
    <property type="nucleotide sequence ID" value="NZ_RAVZ01000246.1"/>
</dbReference>
<comment type="caution">
    <text evidence="2">The sequence shown here is derived from an EMBL/GenBank/DDBJ whole genome shotgun (WGS) entry which is preliminary data.</text>
</comment>
<dbReference type="EMBL" id="RAVZ01000246">
    <property type="protein sequence ID" value="RKG79346.1"/>
    <property type="molecule type" value="Genomic_DNA"/>
</dbReference>
<proteinExistence type="predicted"/>
<evidence type="ECO:0000313" key="2">
    <source>
        <dbReference type="EMBL" id="RKG79346.1"/>
    </source>
</evidence>
<evidence type="ECO:0000313" key="3">
    <source>
        <dbReference type="Proteomes" id="UP000268094"/>
    </source>
</evidence>
<protein>
    <submittedName>
        <fullName evidence="2">Uncharacterized protein</fullName>
    </submittedName>
</protein>
<dbReference type="OrthoDB" id="5382416at2"/>
<feature type="region of interest" description="Disordered" evidence="1">
    <location>
        <begin position="90"/>
        <end position="135"/>
    </location>
</feature>
<dbReference type="AlphaFoldDB" id="A0A3A8I9K0"/>
<dbReference type="Proteomes" id="UP000268094">
    <property type="component" value="Unassembled WGS sequence"/>
</dbReference>
<reference evidence="3" key="1">
    <citation type="submission" date="2018-09" db="EMBL/GenBank/DDBJ databases">
        <authorList>
            <person name="Livingstone P.G."/>
            <person name="Whitworth D.E."/>
        </authorList>
    </citation>
    <scope>NUCLEOTIDE SEQUENCE [LARGE SCALE GENOMIC DNA]</scope>
    <source>
        <strain evidence="3">CA054A</strain>
    </source>
</reference>
<evidence type="ECO:0000256" key="1">
    <source>
        <dbReference type="SAM" id="MobiDB-lite"/>
    </source>
</evidence>
<name>A0A3A8I9K0_9BACT</name>
<keyword evidence="3" id="KW-1185">Reference proteome</keyword>